<dbReference type="PANTHER" id="PTHR32319:SF0">
    <property type="entry name" value="BACTERIAL HEMOLYSIN-LIKE PROTEIN"/>
    <property type="match status" value="1"/>
</dbReference>
<keyword evidence="4" id="KW-0489">Methyltransferase</keyword>
<dbReference type="InterPro" id="IPR029063">
    <property type="entry name" value="SAM-dependent_MTases_sf"/>
</dbReference>
<proteinExistence type="inferred from homology"/>
<evidence type="ECO:0000256" key="1">
    <source>
        <dbReference type="ARBA" id="ARBA00022884"/>
    </source>
</evidence>
<reference evidence="4" key="1">
    <citation type="submission" date="2018-06" db="EMBL/GenBank/DDBJ databases">
        <authorList>
            <person name="Zhirakovskaya E."/>
        </authorList>
    </citation>
    <scope>NUCLEOTIDE SEQUENCE</scope>
</reference>
<dbReference type="SUPFAM" id="SSF55174">
    <property type="entry name" value="Alpha-L RNA-binding motif"/>
    <property type="match status" value="1"/>
</dbReference>
<dbReference type="NCBIfam" id="TIGR00478">
    <property type="entry name" value="tly"/>
    <property type="match status" value="1"/>
</dbReference>
<evidence type="ECO:0000313" key="4">
    <source>
        <dbReference type="EMBL" id="VAV87666.1"/>
    </source>
</evidence>
<gene>
    <name evidence="4" type="ORF">MNBD_ALPHA02-1088</name>
</gene>
<dbReference type="EMBL" id="UOED01000028">
    <property type="protein sequence ID" value="VAV87666.1"/>
    <property type="molecule type" value="Genomic_DNA"/>
</dbReference>
<dbReference type="GO" id="GO:0003723">
    <property type="term" value="F:RNA binding"/>
    <property type="evidence" value="ECO:0007669"/>
    <property type="project" value="UniProtKB-KW"/>
</dbReference>
<dbReference type="PIRSF" id="PIRSF005578">
    <property type="entry name" value="TlyA"/>
    <property type="match status" value="1"/>
</dbReference>
<comment type="similarity">
    <text evidence="2">Belongs to the TlyA family.</text>
</comment>
<keyword evidence="4" id="KW-0808">Transferase</keyword>
<dbReference type="GO" id="GO:0008168">
    <property type="term" value="F:methyltransferase activity"/>
    <property type="evidence" value="ECO:0007669"/>
    <property type="project" value="UniProtKB-KW"/>
</dbReference>
<keyword evidence="1" id="KW-0694">RNA-binding</keyword>
<dbReference type="SMART" id="SM00363">
    <property type="entry name" value="S4"/>
    <property type="match status" value="1"/>
</dbReference>
<dbReference type="InterPro" id="IPR004538">
    <property type="entry name" value="Hemolysin_A/TlyA"/>
</dbReference>
<dbReference type="CDD" id="cd02440">
    <property type="entry name" value="AdoMet_MTases"/>
    <property type="match status" value="1"/>
</dbReference>
<dbReference type="InterPro" id="IPR002942">
    <property type="entry name" value="S4_RNA-bd"/>
</dbReference>
<feature type="domain" description="RNA-binding S4" evidence="3">
    <location>
        <begin position="5"/>
        <end position="67"/>
    </location>
</feature>
<dbReference type="Gene3D" id="3.10.290.10">
    <property type="entry name" value="RNA-binding S4 domain"/>
    <property type="match status" value="1"/>
</dbReference>
<dbReference type="SUPFAM" id="SSF53335">
    <property type="entry name" value="S-adenosyl-L-methionine-dependent methyltransferases"/>
    <property type="match status" value="1"/>
</dbReference>
<protein>
    <submittedName>
        <fullName evidence="4">RNA binding methyltransferase FtsJ like</fullName>
    </submittedName>
</protein>
<organism evidence="4">
    <name type="scientific">hydrothermal vent metagenome</name>
    <dbReference type="NCBI Taxonomy" id="652676"/>
    <lineage>
        <taxon>unclassified sequences</taxon>
        <taxon>metagenomes</taxon>
        <taxon>ecological metagenomes</taxon>
    </lineage>
</organism>
<sequence length="248" mass="26716">MAGKKRVDQLVVERGLAESRTRAQAYIMAGVVFSGERKIDKAGTKIAEDAPLDVRSKEHPWVSRGGLKLIQAIEEFSLDITGRCVIDVGASTGGFTDVCLHHGAAKVYAVDVGHGQLAWKLRGDERVVVLEKTNARYLTEDQIPDPANMIVCDASFIGLQTVLPAPMALAAPGCLLVALIKPQFEVGRGNVGKGGVVRDPILHEQVCQKIRDWISDDMSGWTVIGLTTSPIKGPEGNVEFLIVAEYAS</sequence>
<dbReference type="PROSITE" id="PS50889">
    <property type="entry name" value="S4"/>
    <property type="match status" value="1"/>
</dbReference>
<evidence type="ECO:0000259" key="3">
    <source>
        <dbReference type="SMART" id="SM00363"/>
    </source>
</evidence>
<dbReference type="CDD" id="cd00165">
    <property type="entry name" value="S4"/>
    <property type="match status" value="1"/>
</dbReference>
<evidence type="ECO:0000256" key="2">
    <source>
        <dbReference type="ARBA" id="ARBA00029460"/>
    </source>
</evidence>
<dbReference type="Pfam" id="PF01728">
    <property type="entry name" value="FtsJ"/>
    <property type="match status" value="1"/>
</dbReference>
<dbReference type="InterPro" id="IPR047048">
    <property type="entry name" value="TlyA"/>
</dbReference>
<dbReference type="GO" id="GO:0032259">
    <property type="term" value="P:methylation"/>
    <property type="evidence" value="ECO:0007669"/>
    <property type="project" value="UniProtKB-KW"/>
</dbReference>
<dbReference type="PANTHER" id="PTHR32319">
    <property type="entry name" value="BACTERIAL HEMOLYSIN-LIKE PROTEIN"/>
    <property type="match status" value="1"/>
</dbReference>
<accession>A0A3B0RFP6</accession>
<dbReference type="AlphaFoldDB" id="A0A3B0RFP6"/>
<name>A0A3B0RFP6_9ZZZZ</name>
<dbReference type="InterPro" id="IPR002877">
    <property type="entry name" value="RNA_MeTrfase_FtsJ_dom"/>
</dbReference>
<dbReference type="InterPro" id="IPR036986">
    <property type="entry name" value="S4_RNA-bd_sf"/>
</dbReference>
<dbReference type="Gene3D" id="3.40.50.150">
    <property type="entry name" value="Vaccinia Virus protein VP39"/>
    <property type="match status" value="1"/>
</dbReference>